<dbReference type="Proteomes" id="UP000824596">
    <property type="component" value="Unassembled WGS sequence"/>
</dbReference>
<feature type="region of interest" description="Disordered" evidence="1">
    <location>
        <begin position="311"/>
        <end position="331"/>
    </location>
</feature>
<name>A0A9P8SG31_9HYPO</name>
<dbReference type="Pfam" id="PF09350">
    <property type="entry name" value="DJC28_CD"/>
    <property type="match status" value="1"/>
</dbReference>
<evidence type="ECO:0000259" key="2">
    <source>
        <dbReference type="Pfam" id="PF09350"/>
    </source>
</evidence>
<dbReference type="EMBL" id="JAIZPD010000009">
    <property type="protein sequence ID" value="KAH0960709.1"/>
    <property type="molecule type" value="Genomic_DNA"/>
</dbReference>
<dbReference type="GeneID" id="68356991"/>
<feature type="region of interest" description="Disordered" evidence="1">
    <location>
        <begin position="48"/>
        <end position="78"/>
    </location>
</feature>
<dbReference type="PANTHER" id="PTHR39394:SF1">
    <property type="entry name" value="DNAJ HOMOLOGUE SUBFAMILY C MEMBER 28 CONSERVED DOMAIN-CONTAINING PROTEIN"/>
    <property type="match status" value="1"/>
</dbReference>
<evidence type="ECO:0000313" key="4">
    <source>
        <dbReference type="Proteomes" id="UP000824596"/>
    </source>
</evidence>
<protein>
    <submittedName>
        <fullName evidence="3">DnaJ, subfamily C</fullName>
    </submittedName>
</protein>
<keyword evidence="4" id="KW-1185">Reference proteome</keyword>
<proteinExistence type="predicted"/>
<organism evidence="3 4">
    <name type="scientific">Hirsutella rhossiliensis</name>
    <dbReference type="NCBI Taxonomy" id="111463"/>
    <lineage>
        <taxon>Eukaryota</taxon>
        <taxon>Fungi</taxon>
        <taxon>Dikarya</taxon>
        <taxon>Ascomycota</taxon>
        <taxon>Pezizomycotina</taxon>
        <taxon>Sordariomycetes</taxon>
        <taxon>Hypocreomycetidae</taxon>
        <taxon>Hypocreales</taxon>
        <taxon>Ophiocordycipitaceae</taxon>
        <taxon>Hirsutella</taxon>
    </lineage>
</organism>
<dbReference type="PANTHER" id="PTHR39394">
    <property type="entry name" value="YALI0E31793P"/>
    <property type="match status" value="1"/>
</dbReference>
<gene>
    <name evidence="3" type="ORF">HRG_07862</name>
</gene>
<sequence length="454" mass="50564">MARRLEEATEDALLSGGASGRRAVEDAGFSDELKKKLLEKIADAQFKGQNADAGLPPAAGQGTRHTAAAQPWTGSETTEDSVLRMLDDAHKPLKPGARGKYQPPPVDMRLKRGPAQSPGQRAVSARDQASMYASMGIKGSKGLSDEERDELKREFRERFQPGARSIRVSVSGLAALANERIENAIARGQFKDLPRGKGVERDPRVDNPFIDTTEYILNKMIQRQDIVPPWIEKQQELVKASRVFRQRLRNDWKRHAARMIAASGGSLQEQMKRADEYAAAERMHNPRQRGAEHTAVPTNSTDHAVTVKLRQKTHGPAETQQAQPGGASPPPFRDADWEQTESAYMKLSIENLNNITRSYNLMAPELARKPYFSLQRELAACFADVAPLLAGEIRQRATGRAMAPRPGAAAAREGRGIMGHLGHRNSVNVHLEAEDKAYGFREWWADFWKRRWRG</sequence>
<feature type="region of interest" description="Disordered" evidence="1">
    <location>
        <begin position="1"/>
        <end position="26"/>
    </location>
</feature>
<evidence type="ECO:0000313" key="3">
    <source>
        <dbReference type="EMBL" id="KAH0960709.1"/>
    </source>
</evidence>
<dbReference type="RefSeq" id="XP_044718222.1">
    <property type="nucleotide sequence ID" value="XM_044866333.1"/>
</dbReference>
<reference evidence="3" key="1">
    <citation type="submission" date="2021-09" db="EMBL/GenBank/DDBJ databases">
        <title>A high-quality genome of the endoparasitic fungus Hirsutella rhossiliensis with a comparison of Hirsutella genomes reveals transposable elements contributing to genome size variation.</title>
        <authorList>
            <person name="Lin R."/>
            <person name="Jiao Y."/>
            <person name="Sun X."/>
            <person name="Ling J."/>
            <person name="Xie B."/>
            <person name="Cheng X."/>
        </authorList>
    </citation>
    <scope>NUCLEOTIDE SEQUENCE</scope>
    <source>
        <strain evidence="3">HR02</strain>
    </source>
</reference>
<dbReference type="InterPro" id="IPR018961">
    <property type="entry name" value="DnaJ_homolog_subfam-C_membr-28"/>
</dbReference>
<evidence type="ECO:0000256" key="1">
    <source>
        <dbReference type="SAM" id="MobiDB-lite"/>
    </source>
</evidence>
<accession>A0A9P8SG31</accession>
<feature type="domain" description="DnaJ homologue subfamily C member 28 conserved" evidence="2">
    <location>
        <begin position="176"/>
        <end position="245"/>
    </location>
</feature>
<dbReference type="OrthoDB" id="1922282at2759"/>
<dbReference type="AlphaFoldDB" id="A0A9P8SG31"/>
<comment type="caution">
    <text evidence="3">The sequence shown here is derived from an EMBL/GenBank/DDBJ whole genome shotgun (WGS) entry which is preliminary data.</text>
</comment>